<gene>
    <name evidence="5" type="ORF">PEVE_00013653</name>
</gene>
<accession>A0ABN8LXD8</accession>
<evidence type="ECO:0000259" key="4">
    <source>
        <dbReference type="Pfam" id="PF00370"/>
    </source>
</evidence>
<sequence>MADEGNEMSASCSNTFILGIDIGTTSIKASLLSHNIREVIESVRRETNANISDKNTSFVEQDVRKILSVLQDALGQLSPQLLARVNRIGICGQMHGCVLWKRGYCMAKSWDTSKNNVSNLITWEDRRCTNEFLATLPLTQTDVAISTGFGCASLFWLQRNYPSLLERYDCAGTIMDFIVCLLCQLEEPCMSSQNAVSWGYFDVENMKWELDLLKSANFPTHLLPVVAESSAVAGKLQQPLFGIPSGISVGVALGDFQCAVLSTISSETDAVLNVSTSSQLAVVVPDDKGNIFTGELPSKAVKCLPFFQGKKVMTAASLSGCGNVLATYVQMLTSWIRDLGLNDHLPATDEIYQRILDCAEKKSSSSLKITATLWGERHMPDRRAEVSNLSSDNISLGDVGLSLCRGLVENLHEMMPKKVLHLHGVQRIVGTGSALIRNQVLQKQVEQVFGLPLVMSNNSEGSVGAALAAILEYT</sequence>
<dbReference type="PIRSF" id="PIRSF000538">
    <property type="entry name" value="GlpK"/>
    <property type="match status" value="1"/>
</dbReference>
<dbReference type="SUPFAM" id="SSF53067">
    <property type="entry name" value="Actin-like ATPase domain"/>
    <property type="match status" value="2"/>
</dbReference>
<evidence type="ECO:0000256" key="1">
    <source>
        <dbReference type="ARBA" id="ARBA00009156"/>
    </source>
</evidence>
<dbReference type="Gene3D" id="3.30.420.40">
    <property type="match status" value="2"/>
</dbReference>
<keyword evidence="6" id="KW-1185">Reference proteome</keyword>
<evidence type="ECO:0000256" key="2">
    <source>
        <dbReference type="ARBA" id="ARBA00022679"/>
    </source>
</evidence>
<feature type="domain" description="Carbohydrate kinase FGGY N-terminal" evidence="4">
    <location>
        <begin position="17"/>
        <end position="261"/>
    </location>
</feature>
<dbReference type="EMBL" id="CALNXI010000201">
    <property type="protein sequence ID" value="CAH3021972.1"/>
    <property type="molecule type" value="Genomic_DNA"/>
</dbReference>
<comment type="similarity">
    <text evidence="1">Belongs to the FGGY kinase family.</text>
</comment>
<evidence type="ECO:0000313" key="6">
    <source>
        <dbReference type="Proteomes" id="UP001159427"/>
    </source>
</evidence>
<proteinExistence type="inferred from homology"/>
<organism evidence="5 6">
    <name type="scientific">Porites evermanni</name>
    <dbReference type="NCBI Taxonomy" id="104178"/>
    <lineage>
        <taxon>Eukaryota</taxon>
        <taxon>Metazoa</taxon>
        <taxon>Cnidaria</taxon>
        <taxon>Anthozoa</taxon>
        <taxon>Hexacorallia</taxon>
        <taxon>Scleractinia</taxon>
        <taxon>Fungiina</taxon>
        <taxon>Poritidae</taxon>
        <taxon>Porites</taxon>
    </lineage>
</organism>
<dbReference type="PANTHER" id="PTHR10196:SF67">
    <property type="entry name" value="SEDOHEPTULOKINASE"/>
    <property type="match status" value="1"/>
</dbReference>
<evidence type="ECO:0000256" key="3">
    <source>
        <dbReference type="ARBA" id="ARBA00022777"/>
    </source>
</evidence>
<protein>
    <recommendedName>
        <fullName evidence="4">Carbohydrate kinase FGGY N-terminal domain-containing protein</fullName>
    </recommendedName>
</protein>
<dbReference type="PANTHER" id="PTHR10196">
    <property type="entry name" value="SUGAR KINASE"/>
    <property type="match status" value="1"/>
</dbReference>
<dbReference type="Pfam" id="PF00370">
    <property type="entry name" value="FGGY_N"/>
    <property type="match status" value="1"/>
</dbReference>
<dbReference type="CDD" id="cd07777">
    <property type="entry name" value="ASKHA_NBD_FGGY_SHK"/>
    <property type="match status" value="1"/>
</dbReference>
<evidence type="ECO:0000313" key="5">
    <source>
        <dbReference type="EMBL" id="CAH3021972.1"/>
    </source>
</evidence>
<keyword evidence="2" id="KW-0808">Transferase</keyword>
<dbReference type="InterPro" id="IPR018484">
    <property type="entry name" value="FGGY_N"/>
</dbReference>
<keyword evidence="3" id="KW-0418">Kinase</keyword>
<dbReference type="InterPro" id="IPR000577">
    <property type="entry name" value="Carb_kinase_FGGY"/>
</dbReference>
<name>A0ABN8LXD8_9CNID</name>
<reference evidence="5 6" key="1">
    <citation type="submission" date="2022-05" db="EMBL/GenBank/DDBJ databases">
        <authorList>
            <consortium name="Genoscope - CEA"/>
            <person name="William W."/>
        </authorList>
    </citation>
    <scope>NUCLEOTIDE SEQUENCE [LARGE SCALE GENOMIC DNA]</scope>
</reference>
<dbReference type="Proteomes" id="UP001159427">
    <property type="component" value="Unassembled WGS sequence"/>
</dbReference>
<comment type="caution">
    <text evidence="5">The sequence shown here is derived from an EMBL/GenBank/DDBJ whole genome shotgun (WGS) entry which is preliminary data.</text>
</comment>
<dbReference type="InterPro" id="IPR043129">
    <property type="entry name" value="ATPase_NBD"/>
</dbReference>